<organism evidence="1 2">
    <name type="scientific">Serendipita vermifera MAFF 305830</name>
    <dbReference type="NCBI Taxonomy" id="933852"/>
    <lineage>
        <taxon>Eukaryota</taxon>
        <taxon>Fungi</taxon>
        <taxon>Dikarya</taxon>
        <taxon>Basidiomycota</taxon>
        <taxon>Agaricomycotina</taxon>
        <taxon>Agaricomycetes</taxon>
        <taxon>Sebacinales</taxon>
        <taxon>Serendipitaceae</taxon>
        <taxon>Serendipita</taxon>
    </lineage>
</organism>
<evidence type="ECO:0000313" key="1">
    <source>
        <dbReference type="EMBL" id="KIM32643.1"/>
    </source>
</evidence>
<dbReference type="InterPro" id="IPR053037">
    <property type="entry name" value="Pericyclase_pydY-like"/>
</dbReference>
<dbReference type="PANTHER" id="PTHR38115">
    <property type="entry name" value="LIPOCALIN-LIKE DOMAIN-CONTAINING PROTEIN"/>
    <property type="match status" value="1"/>
</dbReference>
<dbReference type="AlphaFoldDB" id="A0A0C2X345"/>
<keyword evidence="2" id="KW-1185">Reference proteome</keyword>
<sequence length="197" mass="22530">MAVPDNMTTSNLTGQFTLNKTLSDPTDRILMLQGVPWYIRQVVSFATLTINMSHYISEEDTFEHIDTKQTLTGGIKGTEENRIFSGITREHKDYIFGTVIENSKRFPWKNPPPEVAGNKFLLEGWTQDTMEAENGVLFTTGSSKTEETNKTWTVDQVWGFEIFDGVKHYSRHVHFHTPEETIDAKMVYDYYGPLPPA</sequence>
<dbReference type="PANTHER" id="PTHR38115:SF1">
    <property type="entry name" value="LIPOCALIN-LIKE DOMAIN-CONTAINING PROTEIN"/>
    <property type="match status" value="1"/>
</dbReference>
<evidence type="ECO:0000313" key="2">
    <source>
        <dbReference type="Proteomes" id="UP000054097"/>
    </source>
</evidence>
<accession>A0A0C2X345</accession>
<reference evidence="1 2" key="1">
    <citation type="submission" date="2014-04" db="EMBL/GenBank/DDBJ databases">
        <authorList>
            <consortium name="DOE Joint Genome Institute"/>
            <person name="Kuo A."/>
            <person name="Zuccaro A."/>
            <person name="Kohler A."/>
            <person name="Nagy L.G."/>
            <person name="Floudas D."/>
            <person name="Copeland A."/>
            <person name="Barry K.W."/>
            <person name="Cichocki N."/>
            <person name="Veneault-Fourrey C."/>
            <person name="LaButti K."/>
            <person name="Lindquist E.A."/>
            <person name="Lipzen A."/>
            <person name="Lundell T."/>
            <person name="Morin E."/>
            <person name="Murat C."/>
            <person name="Sun H."/>
            <person name="Tunlid A."/>
            <person name="Henrissat B."/>
            <person name="Grigoriev I.V."/>
            <person name="Hibbett D.S."/>
            <person name="Martin F."/>
            <person name="Nordberg H.P."/>
            <person name="Cantor M.N."/>
            <person name="Hua S.X."/>
        </authorList>
    </citation>
    <scope>NUCLEOTIDE SEQUENCE [LARGE SCALE GENOMIC DNA]</scope>
    <source>
        <strain evidence="1 2">MAFF 305830</strain>
    </source>
</reference>
<reference evidence="2" key="2">
    <citation type="submission" date="2015-01" db="EMBL/GenBank/DDBJ databases">
        <title>Evolutionary Origins and Diversification of the Mycorrhizal Mutualists.</title>
        <authorList>
            <consortium name="DOE Joint Genome Institute"/>
            <consortium name="Mycorrhizal Genomics Consortium"/>
            <person name="Kohler A."/>
            <person name="Kuo A."/>
            <person name="Nagy L.G."/>
            <person name="Floudas D."/>
            <person name="Copeland A."/>
            <person name="Barry K.W."/>
            <person name="Cichocki N."/>
            <person name="Veneault-Fourrey C."/>
            <person name="LaButti K."/>
            <person name="Lindquist E.A."/>
            <person name="Lipzen A."/>
            <person name="Lundell T."/>
            <person name="Morin E."/>
            <person name="Murat C."/>
            <person name="Riley R."/>
            <person name="Ohm R."/>
            <person name="Sun H."/>
            <person name="Tunlid A."/>
            <person name="Henrissat B."/>
            <person name="Grigoriev I.V."/>
            <person name="Hibbett D.S."/>
            <person name="Martin F."/>
        </authorList>
    </citation>
    <scope>NUCLEOTIDE SEQUENCE [LARGE SCALE GENOMIC DNA]</scope>
    <source>
        <strain evidence="2">MAFF 305830</strain>
    </source>
</reference>
<name>A0A0C2X345_SERVB</name>
<dbReference type="Proteomes" id="UP000054097">
    <property type="component" value="Unassembled WGS sequence"/>
</dbReference>
<protein>
    <submittedName>
        <fullName evidence="1">Uncharacterized protein</fullName>
    </submittedName>
</protein>
<gene>
    <name evidence="1" type="ORF">M408DRAFT_326417</name>
</gene>
<dbReference type="OrthoDB" id="425354at2759"/>
<dbReference type="HOGENOM" id="CLU_088979_2_0_1"/>
<proteinExistence type="predicted"/>
<dbReference type="EMBL" id="KN824279">
    <property type="protein sequence ID" value="KIM32643.1"/>
    <property type="molecule type" value="Genomic_DNA"/>
</dbReference>